<dbReference type="RefSeq" id="WP_407844704.1">
    <property type="nucleotide sequence ID" value="NZ_BAAFSG010000001.1"/>
</dbReference>
<dbReference type="EMBL" id="BAAFSG010000001">
    <property type="protein sequence ID" value="GAB1254322.1"/>
    <property type="molecule type" value="Genomic_DNA"/>
</dbReference>
<sequence>MSDLQDNFHNLSAVLDILQNNAHPAQRPVLRLVGDHLRLLALCMDLPARCSPHMPPSGAGQSARDSSDPGRLARLAAQTGEARYVRQ</sequence>
<accession>A0ABQ0E9G5</accession>
<evidence type="ECO:0000313" key="3">
    <source>
        <dbReference type="Proteomes" id="UP001628192"/>
    </source>
</evidence>
<keyword evidence="3" id="KW-1185">Reference proteome</keyword>
<feature type="region of interest" description="Disordered" evidence="1">
    <location>
        <begin position="51"/>
        <end position="87"/>
    </location>
</feature>
<proteinExistence type="predicted"/>
<reference evidence="2 3" key="1">
    <citation type="journal article" date="2025" name="Int. J. Syst. Evol. Microbiol.">
        <title>Desulfovibrio falkowii sp. nov., Porphyromonas miyakawae sp. nov., Mediterraneibacter flintii sp. nov. and Owariibacterium komagatae gen. nov., sp. nov., isolated from human faeces.</title>
        <authorList>
            <person name="Hamaguchi T."/>
            <person name="Ohara M."/>
            <person name="Hisatomi A."/>
            <person name="Sekiguchi K."/>
            <person name="Takeda J.I."/>
            <person name="Ueyama J."/>
            <person name="Ito M."/>
            <person name="Nishiwaki H."/>
            <person name="Ogi T."/>
            <person name="Hirayama M."/>
            <person name="Ohkuma M."/>
            <person name="Sakamoto M."/>
            <person name="Ohno K."/>
        </authorList>
    </citation>
    <scope>NUCLEOTIDE SEQUENCE [LARGE SCALE GENOMIC DNA]</scope>
    <source>
        <strain evidence="2 3">13CB8C</strain>
    </source>
</reference>
<dbReference type="Proteomes" id="UP001628192">
    <property type="component" value="Unassembled WGS sequence"/>
</dbReference>
<protein>
    <submittedName>
        <fullName evidence="2">Uncharacterized protein</fullName>
    </submittedName>
</protein>
<organism evidence="2 3">
    <name type="scientific">Desulfovibrio falkowii</name>
    <dbReference type="NCBI Taxonomy" id="3136602"/>
    <lineage>
        <taxon>Bacteria</taxon>
        <taxon>Pseudomonadati</taxon>
        <taxon>Thermodesulfobacteriota</taxon>
        <taxon>Desulfovibrionia</taxon>
        <taxon>Desulfovibrionales</taxon>
        <taxon>Desulfovibrionaceae</taxon>
        <taxon>Desulfovibrio</taxon>
    </lineage>
</organism>
<evidence type="ECO:0000256" key="1">
    <source>
        <dbReference type="SAM" id="MobiDB-lite"/>
    </source>
</evidence>
<gene>
    <name evidence="2" type="ORF">Defa_18090</name>
</gene>
<evidence type="ECO:0000313" key="2">
    <source>
        <dbReference type="EMBL" id="GAB1254322.1"/>
    </source>
</evidence>
<comment type="caution">
    <text evidence="2">The sequence shown here is derived from an EMBL/GenBank/DDBJ whole genome shotgun (WGS) entry which is preliminary data.</text>
</comment>
<name>A0ABQ0E9G5_9BACT</name>